<evidence type="ECO:0000313" key="11">
    <source>
        <dbReference type="Proteomes" id="UP001190700"/>
    </source>
</evidence>
<comment type="similarity">
    <text evidence="2">Belongs to the glycosyl hydrolase 81 family.</text>
</comment>
<keyword evidence="8" id="KW-0624">Polysaccharide degradation</keyword>
<dbReference type="AlphaFoldDB" id="A0AAE0C6I3"/>
<keyword evidence="4" id="KW-0378">Hydrolase</keyword>
<evidence type="ECO:0000256" key="5">
    <source>
        <dbReference type="ARBA" id="ARBA00023277"/>
    </source>
</evidence>
<evidence type="ECO:0000256" key="1">
    <source>
        <dbReference type="ARBA" id="ARBA00000382"/>
    </source>
</evidence>
<keyword evidence="7" id="KW-0961">Cell wall biogenesis/degradation</keyword>
<dbReference type="PROSITE" id="PS52008">
    <property type="entry name" value="GH81"/>
    <property type="match status" value="1"/>
</dbReference>
<feature type="domain" description="Glycosyl hydrolase family 81 C-terminal" evidence="9">
    <location>
        <begin position="599"/>
        <end position="917"/>
    </location>
</feature>
<keyword evidence="5" id="KW-0119">Carbohydrate metabolism</keyword>
<protein>
    <recommendedName>
        <fullName evidence="3">glucan endo-1,3-beta-D-glucosidase</fullName>
        <ecNumber evidence="3">3.2.1.39</ecNumber>
    </recommendedName>
</protein>
<sequence length="932" mass="104936">MSKVLLEEADSNHDPGTQVGLGYVSSVPYHVRVLQNVSGRHGPNHTSNRDMKSIDPVFLDDHDEGVNATWNADNFTGWCFGYIRSTKDGLFDADLSELNMSESVLHVRGTNEGVDYQDVKPEYPTRMHDMCVRFDSSVTVKTGNNITDSGSDLHGEVIFSNGAVLHLTRGSPIITMELPVGVMAKITPLFYDLILAPPSHYESGRNSQPEAACDALANGDEPYADNVVMWSDTNTSYYHDSPATSYKYGYLLQHFSSDHEIVCSPTVQEYEQNHYDDNVTDATCVVKTNSGLDKSMKKACCNCCPTQCYATVQANGTKPALLRFAFYTDPSSARTLLSYSDYYVAGAEVLIEEQSNNLVYEYKTKPTSDPTQEAVVDESRQVLLGAMHHHVNSWTEEEFSEISVYNHNRSFECYSDPAFPRTCKDVMRHVGDDTYVRGAHDGRLQYTTATVWHMNVTDPEVPDPNATILALSEVQKGVICDIFESEEHEFNSRDPTLYFLGKYTYRMSRVLFVAEILQCGNGTKREALRSRVHHGLMRFLDGKYPYYTEHGGNGTGTCFETGQCADYCEEGCVHQSGLRYDDNGWGGIIIDGNYGDSRNNTQYNDCGYDCSLNNVINYDKSEDYGHKHYNDHHYHFGYMIASIALYANSHSDFFEEIPTSPACPGATGANCPTVKDKTLTLVKEVANHDHTDPYFPQARHKDMYDWASWAGAIEEHDDGLRDQEATVEGYVAYYGAELIAKLLNDQELILWTRLLRGTDQHGWNSYRWFLPEVGHAPQERFGGVSSYSEIGLQVQLQELKWSSALFWECEPDCFPHRFACWIAINVLPLIPGVTEKHYDSDWAGYVKNNLGDPALEANTCIINNVATASEKLAQPWRNYVHAFHALTRQNVSSHREAFTTEAVSSNTTMLDNGMSRIDTLVWFYNIENSVLR</sequence>
<organism evidence="10 11">
    <name type="scientific">Cymbomonas tetramitiformis</name>
    <dbReference type="NCBI Taxonomy" id="36881"/>
    <lineage>
        <taxon>Eukaryota</taxon>
        <taxon>Viridiplantae</taxon>
        <taxon>Chlorophyta</taxon>
        <taxon>Pyramimonadophyceae</taxon>
        <taxon>Pyramimonadales</taxon>
        <taxon>Pyramimonadaceae</taxon>
        <taxon>Cymbomonas</taxon>
    </lineage>
</organism>
<evidence type="ECO:0000256" key="7">
    <source>
        <dbReference type="ARBA" id="ARBA00023316"/>
    </source>
</evidence>
<gene>
    <name evidence="10" type="ORF">CYMTET_41247</name>
</gene>
<reference evidence="10 11" key="1">
    <citation type="journal article" date="2015" name="Genome Biol. Evol.">
        <title>Comparative Genomics of a Bacterivorous Green Alga Reveals Evolutionary Causalities and Consequences of Phago-Mixotrophic Mode of Nutrition.</title>
        <authorList>
            <person name="Burns J.A."/>
            <person name="Paasch A."/>
            <person name="Narechania A."/>
            <person name="Kim E."/>
        </authorList>
    </citation>
    <scope>NUCLEOTIDE SEQUENCE [LARGE SCALE GENOMIC DNA]</scope>
    <source>
        <strain evidence="10 11">PLY_AMNH</strain>
    </source>
</reference>
<dbReference type="GO" id="GO:0071555">
    <property type="term" value="P:cell wall organization"/>
    <property type="evidence" value="ECO:0007669"/>
    <property type="project" value="UniProtKB-KW"/>
</dbReference>
<accession>A0AAE0C6I3</accession>
<dbReference type="Pfam" id="PF17652">
    <property type="entry name" value="Glyco_hydro81C"/>
    <property type="match status" value="1"/>
</dbReference>
<dbReference type="InterPro" id="IPR040720">
    <property type="entry name" value="GH81_C"/>
</dbReference>
<dbReference type="PANTHER" id="PTHR31983">
    <property type="entry name" value="ENDO-1,3(4)-BETA-GLUCANASE 1"/>
    <property type="match status" value="1"/>
</dbReference>
<evidence type="ECO:0000256" key="6">
    <source>
        <dbReference type="ARBA" id="ARBA00023295"/>
    </source>
</evidence>
<dbReference type="EMBL" id="LGRX02027467">
    <property type="protein sequence ID" value="KAK3249302.1"/>
    <property type="molecule type" value="Genomic_DNA"/>
</dbReference>
<evidence type="ECO:0000256" key="3">
    <source>
        <dbReference type="ARBA" id="ARBA00012780"/>
    </source>
</evidence>
<evidence type="ECO:0000256" key="8">
    <source>
        <dbReference type="ARBA" id="ARBA00023326"/>
    </source>
</evidence>
<keyword evidence="11" id="KW-1185">Reference proteome</keyword>
<comment type="caution">
    <text evidence="10">The sequence shown here is derived from an EMBL/GenBank/DDBJ whole genome shotgun (WGS) entry which is preliminary data.</text>
</comment>
<keyword evidence="6" id="KW-0326">Glycosidase</keyword>
<dbReference type="Proteomes" id="UP001190700">
    <property type="component" value="Unassembled WGS sequence"/>
</dbReference>
<dbReference type="GO" id="GO:0000272">
    <property type="term" value="P:polysaccharide catabolic process"/>
    <property type="evidence" value="ECO:0007669"/>
    <property type="project" value="UniProtKB-KW"/>
</dbReference>
<dbReference type="PANTHER" id="PTHR31983:SF0">
    <property type="entry name" value="GLUCAN ENDO-1,3-BETA-D-GLUCOSIDASE 2"/>
    <property type="match status" value="1"/>
</dbReference>
<dbReference type="GO" id="GO:0042973">
    <property type="term" value="F:glucan endo-1,3-beta-D-glucosidase activity"/>
    <property type="evidence" value="ECO:0007669"/>
    <property type="project" value="UniProtKB-EC"/>
</dbReference>
<comment type="catalytic activity">
    <reaction evidence="1">
        <text>Hydrolysis of (1-&gt;3)-beta-D-glucosidic linkages in (1-&gt;3)-beta-D-glucans.</text>
        <dbReference type="EC" id="3.2.1.39"/>
    </reaction>
</comment>
<name>A0AAE0C6I3_9CHLO</name>
<evidence type="ECO:0000313" key="10">
    <source>
        <dbReference type="EMBL" id="KAK3249302.1"/>
    </source>
</evidence>
<dbReference type="EC" id="3.2.1.39" evidence="3"/>
<dbReference type="GO" id="GO:0052861">
    <property type="term" value="F:endo-1,3(4)-beta-glucanase activity"/>
    <property type="evidence" value="ECO:0007669"/>
    <property type="project" value="InterPro"/>
</dbReference>
<dbReference type="InterPro" id="IPR005200">
    <property type="entry name" value="Endo-beta-glucanase"/>
</dbReference>
<proteinExistence type="inferred from homology"/>
<evidence type="ECO:0000256" key="4">
    <source>
        <dbReference type="ARBA" id="ARBA00022801"/>
    </source>
</evidence>
<evidence type="ECO:0000259" key="9">
    <source>
        <dbReference type="Pfam" id="PF17652"/>
    </source>
</evidence>
<evidence type="ECO:0000256" key="2">
    <source>
        <dbReference type="ARBA" id="ARBA00010730"/>
    </source>
</evidence>